<feature type="domain" description="Endonuclease/exonuclease/phosphatase" evidence="1">
    <location>
        <begin position="61"/>
        <end position="263"/>
    </location>
</feature>
<keyword evidence="3" id="KW-1185">Reference proteome</keyword>
<reference evidence="2" key="1">
    <citation type="submission" date="2021-03" db="EMBL/GenBank/DDBJ databases">
        <authorList>
            <person name="Bekaert M."/>
        </authorList>
    </citation>
    <scope>NUCLEOTIDE SEQUENCE</scope>
</reference>
<evidence type="ECO:0000259" key="1">
    <source>
        <dbReference type="Pfam" id="PF03372"/>
    </source>
</evidence>
<dbReference type="SUPFAM" id="SSF56219">
    <property type="entry name" value="DNase I-like"/>
    <property type="match status" value="1"/>
</dbReference>
<dbReference type="EMBL" id="CAJPWZ010001673">
    <property type="protein sequence ID" value="CAG2220937.1"/>
    <property type="molecule type" value="Genomic_DNA"/>
</dbReference>
<dbReference type="OrthoDB" id="7476844at2759"/>
<dbReference type="Pfam" id="PF03372">
    <property type="entry name" value="Exo_endo_phos"/>
    <property type="match status" value="1"/>
</dbReference>
<accession>A0A8S3SSN4</accession>
<name>A0A8S3SSN4_MYTED</name>
<dbReference type="Proteomes" id="UP000683360">
    <property type="component" value="Unassembled WGS sequence"/>
</dbReference>
<organism evidence="2 3">
    <name type="scientific">Mytilus edulis</name>
    <name type="common">Blue mussel</name>
    <dbReference type="NCBI Taxonomy" id="6550"/>
    <lineage>
        <taxon>Eukaryota</taxon>
        <taxon>Metazoa</taxon>
        <taxon>Spiralia</taxon>
        <taxon>Lophotrochozoa</taxon>
        <taxon>Mollusca</taxon>
        <taxon>Bivalvia</taxon>
        <taxon>Autobranchia</taxon>
        <taxon>Pteriomorphia</taxon>
        <taxon>Mytilida</taxon>
        <taxon>Mytiloidea</taxon>
        <taxon>Mytilidae</taxon>
        <taxon>Mytilinae</taxon>
        <taxon>Mytilus</taxon>
    </lineage>
</organism>
<dbReference type="InterPro" id="IPR036691">
    <property type="entry name" value="Endo/exonu/phosph_ase_sf"/>
</dbReference>
<proteinExistence type="predicted"/>
<sequence length="717" mass="82736">MNTSSDGIIEYDVLDFKNDCINVHCVNKDKDVRSNSTLRILDFNCKNILTCGPLFKELESKIDIFLLQEHWLYDCQLNLLQELHSDFTGTGKAVDSNDPIQPLHMPRGYGGVAILWKKNLDKLVTTLPIGNERIQCIELSGNQKLLFISIYLPCKSSDNHLNELYECIDQLHEIMEVYKTTHQIIIGGDFNENIFKENNSNRKNYILDFMSDHNLSTTEVGITYTHTSGISSSAIDYILYQEKFKDFIINIEKPDIISNVSDHLPILLQLKYEFPCINSVSQTQVTTHHKVKWNNIDRDRYKILVEEGIALLKVDPMNPNELDQAFQTLNHTLTKATLAVAPKKKKKIRKKKLQIMTENISQAISEKKIAFFQWKQNGRPPDPNHPLTIQKKITTSSLRKQCRIETALQRIQERQKIIDAGYNDPALFYSLIKKQRGRLSRFIEELTVDEEIFQSPENVMKGWNKHFGDLAKKSNNNSFDTIYLNSIEKEATHIINKFKELCLKYEINDLYAYLTNPLSKFQWKKLVKSKIHDYWTSKITDESKGYSTLKFMDHKYNIGSVHPLAISVNANLKDIRKIPVRLKISTGNYILQTHKASFSKNNFISPTCKLCGKADETVEHFILLCEKLEETRIPLLSKILDNGSLILAKVATSFPIDLIQLIINPFCYVDINANRAVFEETSNILEPLCRQLLYNMHNKRYALLANIDKQGSRKSNF</sequence>
<evidence type="ECO:0000313" key="2">
    <source>
        <dbReference type="EMBL" id="CAG2220937.1"/>
    </source>
</evidence>
<comment type="caution">
    <text evidence="2">The sequence shown here is derived from an EMBL/GenBank/DDBJ whole genome shotgun (WGS) entry which is preliminary data.</text>
</comment>
<dbReference type="Gene3D" id="3.60.10.10">
    <property type="entry name" value="Endonuclease/exonuclease/phosphatase"/>
    <property type="match status" value="1"/>
</dbReference>
<evidence type="ECO:0000313" key="3">
    <source>
        <dbReference type="Proteomes" id="UP000683360"/>
    </source>
</evidence>
<protein>
    <recommendedName>
        <fullName evidence="1">Endonuclease/exonuclease/phosphatase domain-containing protein</fullName>
    </recommendedName>
</protein>
<gene>
    <name evidence="2" type="ORF">MEDL_34367</name>
</gene>
<dbReference type="GO" id="GO:0003824">
    <property type="term" value="F:catalytic activity"/>
    <property type="evidence" value="ECO:0007669"/>
    <property type="project" value="InterPro"/>
</dbReference>
<dbReference type="AlphaFoldDB" id="A0A8S3SSN4"/>
<dbReference type="InterPro" id="IPR005135">
    <property type="entry name" value="Endo/exonuclease/phosphatase"/>
</dbReference>